<keyword evidence="12" id="KW-0145">Chemotaxis</keyword>
<dbReference type="PANTHER" id="PTHR24422">
    <property type="entry name" value="CHEMOTAXIS PROTEIN METHYLTRANSFERASE"/>
    <property type="match status" value="1"/>
</dbReference>
<dbReference type="PANTHER" id="PTHR24422:SF27">
    <property type="entry name" value="PROTEIN-GLUTAMATE O-METHYLTRANSFERASE"/>
    <property type="match status" value="1"/>
</dbReference>
<keyword evidence="5" id="KW-0597">Phosphoprotein</keyword>
<comment type="subcellular location">
    <subcellularLocation>
        <location evidence="2">Cell membrane</location>
    </subcellularLocation>
</comment>
<dbReference type="GO" id="GO:0005737">
    <property type="term" value="C:cytoplasm"/>
    <property type="evidence" value="ECO:0007669"/>
    <property type="project" value="InterPro"/>
</dbReference>
<evidence type="ECO:0000256" key="7">
    <source>
        <dbReference type="ARBA" id="ARBA00022741"/>
    </source>
</evidence>
<dbReference type="InterPro" id="IPR050903">
    <property type="entry name" value="Bact_Chemotaxis_MeTrfase"/>
</dbReference>
<dbReference type="CDD" id="cd00082">
    <property type="entry name" value="HisKA"/>
    <property type="match status" value="1"/>
</dbReference>
<evidence type="ECO:0000256" key="6">
    <source>
        <dbReference type="ARBA" id="ARBA00022679"/>
    </source>
</evidence>
<keyword evidence="6" id="KW-0808">Transferase</keyword>
<dbReference type="CDD" id="cd00130">
    <property type="entry name" value="PAS"/>
    <property type="match status" value="2"/>
</dbReference>
<evidence type="ECO:0000259" key="14">
    <source>
        <dbReference type="PROSITE" id="PS50109"/>
    </source>
</evidence>
<dbReference type="GO" id="GO:0006935">
    <property type="term" value="P:chemotaxis"/>
    <property type="evidence" value="ECO:0007669"/>
    <property type="project" value="UniProtKB-UniRule"/>
</dbReference>
<dbReference type="InterPro" id="IPR000673">
    <property type="entry name" value="Sig_transdc_resp-reg_Me-estase"/>
</dbReference>
<dbReference type="SUPFAM" id="SSF47384">
    <property type="entry name" value="Homodimeric domain of signal transducing histidine kinase"/>
    <property type="match status" value="1"/>
</dbReference>
<dbReference type="Proteomes" id="UP000324376">
    <property type="component" value="Unassembled WGS sequence"/>
</dbReference>
<dbReference type="InterPro" id="IPR029063">
    <property type="entry name" value="SAM-dependent_MTases_sf"/>
</dbReference>
<feature type="coiled-coil region" evidence="13">
    <location>
        <begin position="651"/>
        <end position="734"/>
    </location>
</feature>
<dbReference type="InterPro" id="IPR035965">
    <property type="entry name" value="PAS-like_dom_sf"/>
</dbReference>
<feature type="active site" evidence="12">
    <location>
        <position position="48"/>
    </location>
</feature>
<dbReference type="SMART" id="SM00387">
    <property type="entry name" value="HATPase_c"/>
    <property type="match status" value="1"/>
</dbReference>
<dbReference type="InterPro" id="IPR000700">
    <property type="entry name" value="PAS-assoc_C"/>
</dbReference>
<evidence type="ECO:0000313" key="20">
    <source>
        <dbReference type="Proteomes" id="UP000324376"/>
    </source>
</evidence>
<feature type="active site" evidence="12">
    <location>
        <position position="21"/>
    </location>
</feature>
<evidence type="ECO:0000313" key="19">
    <source>
        <dbReference type="EMBL" id="TYP77204.1"/>
    </source>
</evidence>
<dbReference type="Gene3D" id="3.30.450.20">
    <property type="entry name" value="PAS domain"/>
    <property type="match status" value="3"/>
</dbReference>
<dbReference type="SMART" id="SM00388">
    <property type="entry name" value="HisKA"/>
    <property type="match status" value="1"/>
</dbReference>
<dbReference type="GO" id="GO:0008984">
    <property type="term" value="F:protein-glutamate methylesterase activity"/>
    <property type="evidence" value="ECO:0007669"/>
    <property type="project" value="InterPro"/>
</dbReference>
<dbReference type="PROSITE" id="PS50113">
    <property type="entry name" value="PAC"/>
    <property type="match status" value="2"/>
</dbReference>
<evidence type="ECO:0000259" key="16">
    <source>
        <dbReference type="PROSITE" id="PS50113"/>
    </source>
</evidence>
<organism evidence="19 20">
    <name type="scientific">Aquimarina intermedia</name>
    <dbReference type="NCBI Taxonomy" id="350814"/>
    <lineage>
        <taxon>Bacteria</taxon>
        <taxon>Pseudomonadati</taxon>
        <taxon>Bacteroidota</taxon>
        <taxon>Flavobacteriia</taxon>
        <taxon>Flavobacteriales</taxon>
        <taxon>Flavobacteriaceae</taxon>
        <taxon>Aquimarina</taxon>
    </lineage>
</organism>
<sequence>MQNKEISENHYPQYVVGVGASAGGLSAFRNFVKNITFDTDFAYILVQHLDPKHQSLLPELLQKHSSIPVREITDGAKIESNTIYVLPSNEELSIYEQKFKLISREEKVYTKVSLIDIFFSSLSKVYKQNTIGIVLSGTGNDGTNGIAAIKDNGGVTFAQEEQSAEWKDMPKSAIASGKVDYVVKPEEIFEKLKTLRNGLKSESKDEEFGQEDSKSFDNIINKLQEQEGADFSNYKRSTIGRRIKRRMLLSKVSNLSEYWSFIDSNDEEVKNLFKDLLIPVTEFFRNPETFKELDDIIAQKILNKKADSNSVRIWVAGCSTGQEAFSIAISVAEFIEKHPQFNFSQGYADEPSFKVQIFATDLNDNSIASARKGFFDTSQISGLSDEQLKKYFIPQNSGYQIKKKIRKMCVFAVHDFLIDYPFSSMDLVSCRNVMIYMKPYLQNKALKTFHYALKDDGILLLGQSETVTSASDLFEPIDKAQKIYKRRDVVSKQPLSLQKINSASRRVLEPKAADFKNTDKTDFQKNAEILLLKDFTPASVVVNQQLDLIHVHGKTAKYLEQPQGRPSNNLLKLAKGGLGFEIRQLVKHASATGKSQSKKNIILESEGKRNHVSVKVVPMKDVEGSHYLVIFKKGKVNKEEDSSTIPITSGATSKDLRIKELEEELLRAREELVLITEEQESVNEELQSANEELMSGTEELQSLNEELETSKEELQSTVEEITIANRELVDLNRKVLKEKQFSEAIVKTMRHPLLVLDKNLKVKMASNAFYTHFKVTKKQTLGKSIYELYDNQWNIPKLKELLEKILPKHESFKDYEVVHEFENLGQRTLLLNGQKLTQEKGKKEAILLVFEDITERKDIQNKLVESNYKFTEFVESSPWLIAVMKGRDMEFEIINDTFLDVLGKDKSIIGKSYKKLAPELKEQGFFDLMEQVYDTGIPYEAFKVPAVIHRNGEKVLNYYDFIYHPQHNSKGEIVGISIIATIVTDQVELFKKLEESEKKFNQLSDQLPDLITLADHKANVFYYNSSWFNFTGYDLNELKDRGWEQIIHPEDLDKVNEKFEYSLRHLTDFNMELRILNKNGEYYWFLSRAIPITNADGEVVWIGSNALIQNLKEEEKRKGDFLKLVSHELKTPITSIKGYVQLLLNMIESDTARTIDSFPLVPSLKRIDNQISRLTILIAEMLDLSRMDDSTMELHRTEFDLNTLVVNTVDDIKHSTGFTDIELSFDLEENVIVADEDRIGQVLINFITNALKYATTNNTIDVFVKQRDKTNIAVSVQDYGIGIAEEDQDKIFNKFYRVSGKNEATYAGFGIGLFLAKQIIERHKGTVEVQSQLGKGSTFTFIIPINN</sequence>
<evidence type="ECO:0000256" key="8">
    <source>
        <dbReference type="ARBA" id="ARBA00022777"/>
    </source>
</evidence>
<dbReference type="InterPro" id="IPR003661">
    <property type="entry name" value="HisK_dim/P_dom"/>
</dbReference>
<keyword evidence="8" id="KW-0418">Kinase</keyword>
<keyword evidence="4" id="KW-1003">Cell membrane</keyword>
<evidence type="ECO:0000256" key="2">
    <source>
        <dbReference type="ARBA" id="ARBA00004236"/>
    </source>
</evidence>
<name>A0A5S5CCW9_9FLAO</name>
<dbReference type="FunFam" id="3.30.450.20:FF:000099">
    <property type="entry name" value="Sensory box sensor histidine kinase"/>
    <property type="match status" value="1"/>
</dbReference>
<dbReference type="InterPro" id="IPR000014">
    <property type="entry name" value="PAS"/>
</dbReference>
<keyword evidence="20" id="KW-1185">Reference proteome</keyword>
<comment type="catalytic activity">
    <reaction evidence="1">
        <text>ATP + protein L-histidine = ADP + protein N-phospho-L-histidine.</text>
        <dbReference type="EC" id="2.7.13.3"/>
    </reaction>
</comment>
<dbReference type="InterPro" id="IPR036097">
    <property type="entry name" value="HisK_dim/P_sf"/>
</dbReference>
<feature type="domain" description="PAS" evidence="15">
    <location>
        <begin position="996"/>
        <end position="1066"/>
    </location>
</feature>
<feature type="domain" description="PAC" evidence="16">
    <location>
        <begin position="813"/>
        <end position="865"/>
    </location>
</feature>
<dbReference type="Pfam" id="PF01739">
    <property type="entry name" value="CheR"/>
    <property type="match status" value="1"/>
</dbReference>
<keyword evidence="12" id="KW-0378">Hydrolase</keyword>
<dbReference type="InterPro" id="IPR000780">
    <property type="entry name" value="CheR_MeTrfase"/>
</dbReference>
<dbReference type="NCBIfam" id="TIGR00229">
    <property type="entry name" value="sensory_box"/>
    <property type="match status" value="2"/>
</dbReference>
<dbReference type="RefSeq" id="WP_148781221.1">
    <property type="nucleotide sequence ID" value="NZ_VNHU01000001.1"/>
</dbReference>
<dbReference type="Pfam" id="PF02518">
    <property type="entry name" value="HATPase_c"/>
    <property type="match status" value="1"/>
</dbReference>
<dbReference type="InterPro" id="IPR005467">
    <property type="entry name" value="His_kinase_dom"/>
</dbReference>
<evidence type="ECO:0000256" key="4">
    <source>
        <dbReference type="ARBA" id="ARBA00022475"/>
    </source>
</evidence>
<dbReference type="GO" id="GO:0005886">
    <property type="term" value="C:plasma membrane"/>
    <property type="evidence" value="ECO:0007669"/>
    <property type="project" value="UniProtKB-SubCell"/>
</dbReference>
<dbReference type="Gene3D" id="3.30.565.10">
    <property type="entry name" value="Histidine kinase-like ATPase, C-terminal domain"/>
    <property type="match status" value="1"/>
</dbReference>
<dbReference type="InterPro" id="IPR036890">
    <property type="entry name" value="HATPase_C_sf"/>
</dbReference>
<dbReference type="CDD" id="cd16434">
    <property type="entry name" value="CheB-CheR_fusion"/>
    <property type="match status" value="1"/>
</dbReference>
<dbReference type="GO" id="GO:0000156">
    <property type="term" value="F:phosphorelay response regulator activity"/>
    <property type="evidence" value="ECO:0007669"/>
    <property type="project" value="InterPro"/>
</dbReference>
<reference evidence="19 20" key="1">
    <citation type="submission" date="2019-07" db="EMBL/GenBank/DDBJ databases">
        <title>Genomic Encyclopedia of Archaeal and Bacterial Type Strains, Phase II (KMG-II): from individual species to whole genera.</title>
        <authorList>
            <person name="Goeker M."/>
        </authorList>
    </citation>
    <scope>NUCLEOTIDE SEQUENCE [LARGE SCALE GENOMIC DNA]</scope>
    <source>
        <strain evidence="19 20">DSM 17527</strain>
    </source>
</reference>
<dbReference type="Pfam" id="PF08448">
    <property type="entry name" value="PAS_4"/>
    <property type="match status" value="2"/>
</dbReference>
<dbReference type="SUPFAM" id="SSF55785">
    <property type="entry name" value="PYP-like sensor domain (PAS domain)"/>
    <property type="match status" value="3"/>
</dbReference>
<evidence type="ECO:0000256" key="3">
    <source>
        <dbReference type="ARBA" id="ARBA00012438"/>
    </source>
</evidence>
<feature type="active site" evidence="12">
    <location>
        <position position="141"/>
    </location>
</feature>
<dbReference type="EC" id="2.7.13.3" evidence="3"/>
<dbReference type="InterPro" id="IPR022641">
    <property type="entry name" value="CheR_N"/>
</dbReference>
<evidence type="ECO:0000256" key="9">
    <source>
        <dbReference type="ARBA" id="ARBA00022840"/>
    </source>
</evidence>
<gene>
    <name evidence="19" type="ORF">BD809_101354</name>
</gene>
<dbReference type="InterPro" id="IPR013656">
    <property type="entry name" value="PAS_4"/>
</dbReference>
<feature type="domain" description="CheR-type methyltransferase" evidence="18">
    <location>
        <begin position="214"/>
        <end position="487"/>
    </location>
</feature>
<keyword evidence="11" id="KW-0472">Membrane</keyword>
<dbReference type="SUPFAM" id="SSF53335">
    <property type="entry name" value="S-adenosyl-L-methionine-dependent methyltransferases"/>
    <property type="match status" value="1"/>
</dbReference>
<keyword evidence="7" id="KW-0547">Nucleotide-binding</keyword>
<dbReference type="SMART" id="SM00138">
    <property type="entry name" value="MeTrc"/>
    <property type="match status" value="1"/>
</dbReference>
<evidence type="ECO:0000256" key="10">
    <source>
        <dbReference type="ARBA" id="ARBA00023012"/>
    </source>
</evidence>
<dbReference type="InterPro" id="IPR013655">
    <property type="entry name" value="PAS_fold_3"/>
</dbReference>
<feature type="domain" description="PAC" evidence="16">
    <location>
        <begin position="1069"/>
        <end position="1120"/>
    </location>
</feature>
<accession>A0A5S5CCW9</accession>
<dbReference type="PROSITE" id="PS50122">
    <property type="entry name" value="CHEB"/>
    <property type="match status" value="1"/>
</dbReference>
<dbReference type="SMART" id="SM00091">
    <property type="entry name" value="PAS"/>
    <property type="match status" value="3"/>
</dbReference>
<dbReference type="InterPro" id="IPR022642">
    <property type="entry name" value="CheR_C"/>
</dbReference>
<dbReference type="GO" id="GO:0005524">
    <property type="term" value="F:ATP binding"/>
    <property type="evidence" value="ECO:0007669"/>
    <property type="project" value="UniProtKB-KW"/>
</dbReference>
<dbReference type="Gene3D" id="1.10.287.130">
    <property type="match status" value="1"/>
</dbReference>
<dbReference type="SMART" id="SM00086">
    <property type="entry name" value="PAC"/>
    <property type="match status" value="2"/>
</dbReference>
<dbReference type="Pfam" id="PF08447">
    <property type="entry name" value="PAS_3"/>
    <property type="match status" value="1"/>
</dbReference>
<dbReference type="PROSITE" id="PS50112">
    <property type="entry name" value="PAS"/>
    <property type="match status" value="1"/>
</dbReference>
<dbReference type="Gene3D" id="3.40.50.150">
    <property type="entry name" value="Vaccinia Virus protein VP39"/>
    <property type="match status" value="1"/>
</dbReference>
<proteinExistence type="predicted"/>
<evidence type="ECO:0000259" key="15">
    <source>
        <dbReference type="PROSITE" id="PS50112"/>
    </source>
</evidence>
<evidence type="ECO:0000256" key="5">
    <source>
        <dbReference type="ARBA" id="ARBA00022553"/>
    </source>
</evidence>
<dbReference type="InterPro" id="IPR003594">
    <property type="entry name" value="HATPase_dom"/>
</dbReference>
<protein>
    <recommendedName>
        <fullName evidence="3">histidine kinase</fullName>
        <ecNumber evidence="3">2.7.13.3</ecNumber>
    </recommendedName>
</protein>
<dbReference type="SUPFAM" id="SSF55874">
    <property type="entry name" value="ATPase domain of HSP90 chaperone/DNA topoisomerase II/histidine kinase"/>
    <property type="match status" value="1"/>
</dbReference>
<evidence type="ECO:0000259" key="18">
    <source>
        <dbReference type="PROSITE" id="PS50123"/>
    </source>
</evidence>
<evidence type="ECO:0000256" key="12">
    <source>
        <dbReference type="PROSITE-ProRule" id="PRU00050"/>
    </source>
</evidence>
<dbReference type="Pfam" id="PF01339">
    <property type="entry name" value="CheB_methylest"/>
    <property type="match status" value="1"/>
</dbReference>
<dbReference type="InterPro" id="IPR035909">
    <property type="entry name" value="CheB_C"/>
</dbReference>
<dbReference type="PRINTS" id="PR00996">
    <property type="entry name" value="CHERMTFRASE"/>
</dbReference>
<keyword evidence="9" id="KW-0067">ATP-binding</keyword>
<dbReference type="PROSITE" id="PS50109">
    <property type="entry name" value="HIS_KIN"/>
    <property type="match status" value="1"/>
</dbReference>
<dbReference type="FunFam" id="3.30.565.10:FF:000023">
    <property type="entry name" value="PAS domain-containing sensor histidine kinase"/>
    <property type="match status" value="1"/>
</dbReference>
<dbReference type="PROSITE" id="PS50123">
    <property type="entry name" value="CHER"/>
    <property type="match status" value="1"/>
</dbReference>
<dbReference type="Gene3D" id="3.40.50.180">
    <property type="entry name" value="Methylesterase CheB, C-terminal domain"/>
    <property type="match status" value="1"/>
</dbReference>
<feature type="domain" description="Histidine kinase" evidence="14">
    <location>
        <begin position="1124"/>
        <end position="1347"/>
    </location>
</feature>
<evidence type="ECO:0000256" key="13">
    <source>
        <dbReference type="SAM" id="Coils"/>
    </source>
</evidence>
<keyword evidence="13" id="KW-0175">Coiled coil</keyword>
<dbReference type="InterPro" id="IPR001610">
    <property type="entry name" value="PAC"/>
</dbReference>
<comment type="caution">
    <text evidence="19">The sequence shown here is derived from an EMBL/GenBank/DDBJ whole genome shotgun (WGS) entry which is preliminary data.</text>
</comment>
<evidence type="ECO:0000256" key="11">
    <source>
        <dbReference type="ARBA" id="ARBA00023136"/>
    </source>
</evidence>
<dbReference type="SUPFAM" id="SSF47757">
    <property type="entry name" value="Chemotaxis receptor methyltransferase CheR, N-terminal domain"/>
    <property type="match status" value="1"/>
</dbReference>
<feature type="domain" description="CheB-type methylesterase" evidence="17">
    <location>
        <begin position="10"/>
        <end position="192"/>
    </location>
</feature>
<keyword evidence="10" id="KW-0902">Two-component regulatory system</keyword>
<dbReference type="Pfam" id="PF03705">
    <property type="entry name" value="CheR_N"/>
    <property type="match status" value="1"/>
</dbReference>
<evidence type="ECO:0000259" key="17">
    <source>
        <dbReference type="PROSITE" id="PS50122"/>
    </source>
</evidence>
<dbReference type="EMBL" id="VNHU01000001">
    <property type="protein sequence ID" value="TYP77204.1"/>
    <property type="molecule type" value="Genomic_DNA"/>
</dbReference>
<dbReference type="OrthoDB" id="9816309at2"/>
<dbReference type="GO" id="GO:0008757">
    <property type="term" value="F:S-adenosylmethionine-dependent methyltransferase activity"/>
    <property type="evidence" value="ECO:0007669"/>
    <property type="project" value="InterPro"/>
</dbReference>
<dbReference type="GO" id="GO:0000155">
    <property type="term" value="F:phosphorelay sensor kinase activity"/>
    <property type="evidence" value="ECO:0007669"/>
    <property type="project" value="InterPro"/>
</dbReference>
<dbReference type="Pfam" id="PF00512">
    <property type="entry name" value="HisKA"/>
    <property type="match status" value="1"/>
</dbReference>
<dbReference type="SUPFAM" id="SSF52738">
    <property type="entry name" value="Methylesterase CheB, C-terminal domain"/>
    <property type="match status" value="1"/>
</dbReference>
<evidence type="ECO:0000256" key="1">
    <source>
        <dbReference type="ARBA" id="ARBA00000085"/>
    </source>
</evidence>